<feature type="domain" description="Formyl transferase N-terminal" evidence="9">
    <location>
        <begin position="2"/>
        <end position="188"/>
    </location>
</feature>
<keyword evidence="6 8" id="KW-0648">Protein biosynthesis</keyword>
<dbReference type="InterPro" id="IPR044135">
    <property type="entry name" value="Met-tRNA-FMT_C"/>
</dbReference>
<dbReference type="PANTHER" id="PTHR11138">
    <property type="entry name" value="METHIONYL-TRNA FORMYLTRANSFERASE"/>
    <property type="match status" value="1"/>
</dbReference>
<organism evidence="11 12">
    <name type="scientific">Roseateles toxinivorans</name>
    <dbReference type="NCBI Taxonomy" id="270368"/>
    <lineage>
        <taxon>Bacteria</taxon>
        <taxon>Pseudomonadati</taxon>
        <taxon>Pseudomonadota</taxon>
        <taxon>Betaproteobacteria</taxon>
        <taxon>Burkholderiales</taxon>
        <taxon>Sphaerotilaceae</taxon>
        <taxon>Roseateles</taxon>
    </lineage>
</organism>
<evidence type="ECO:0000256" key="1">
    <source>
        <dbReference type="ARBA" id="ARBA00002606"/>
    </source>
</evidence>
<comment type="similarity">
    <text evidence="2 8">Belongs to the Fmt family.</text>
</comment>
<dbReference type="HAMAP" id="MF_00182">
    <property type="entry name" value="Formyl_trans"/>
    <property type="match status" value="1"/>
</dbReference>
<dbReference type="CDD" id="cd08704">
    <property type="entry name" value="Met_tRNA_FMT_C"/>
    <property type="match status" value="1"/>
</dbReference>
<proteinExistence type="inferred from homology"/>
<evidence type="ECO:0000256" key="5">
    <source>
        <dbReference type="ARBA" id="ARBA00022679"/>
    </source>
</evidence>
<dbReference type="GO" id="GO:0004479">
    <property type="term" value="F:methionyl-tRNA formyltransferase activity"/>
    <property type="evidence" value="ECO:0007669"/>
    <property type="project" value="UniProtKB-UniRule"/>
</dbReference>
<dbReference type="GO" id="GO:0005829">
    <property type="term" value="C:cytosol"/>
    <property type="evidence" value="ECO:0007669"/>
    <property type="project" value="TreeGrafter"/>
</dbReference>
<feature type="domain" description="Formyl transferase C-terminal" evidence="10">
    <location>
        <begin position="208"/>
        <end position="302"/>
    </location>
</feature>
<dbReference type="Gene3D" id="3.40.50.170">
    <property type="entry name" value="Formyl transferase, N-terminal domain"/>
    <property type="match status" value="1"/>
</dbReference>
<feature type="binding site" evidence="8">
    <location>
        <begin position="117"/>
        <end position="120"/>
    </location>
    <ligand>
        <name>(6S)-5,6,7,8-tetrahydrofolate</name>
        <dbReference type="ChEBI" id="CHEBI:57453"/>
    </ligand>
</feature>
<evidence type="ECO:0000256" key="7">
    <source>
        <dbReference type="ARBA" id="ARBA00048558"/>
    </source>
</evidence>
<dbReference type="RefSeq" id="WP_133703124.1">
    <property type="nucleotide sequence ID" value="NZ_SNXS01000008.1"/>
</dbReference>
<protein>
    <recommendedName>
        <fullName evidence="4 8">Methionyl-tRNA formyltransferase</fullName>
        <ecNumber evidence="3 8">2.1.2.9</ecNumber>
    </recommendedName>
</protein>
<keyword evidence="5 8" id="KW-0808">Transferase</keyword>
<evidence type="ECO:0000256" key="2">
    <source>
        <dbReference type="ARBA" id="ARBA00010699"/>
    </source>
</evidence>
<dbReference type="AlphaFoldDB" id="A0A4R6QHJ9"/>
<name>A0A4R6QHJ9_9BURK</name>
<dbReference type="InterPro" id="IPR041711">
    <property type="entry name" value="Met-tRNA-FMT_N"/>
</dbReference>
<evidence type="ECO:0000256" key="4">
    <source>
        <dbReference type="ARBA" id="ARBA00016014"/>
    </source>
</evidence>
<dbReference type="InterPro" id="IPR005794">
    <property type="entry name" value="Fmt"/>
</dbReference>
<evidence type="ECO:0000259" key="9">
    <source>
        <dbReference type="Pfam" id="PF00551"/>
    </source>
</evidence>
<dbReference type="OrthoDB" id="9802815at2"/>
<dbReference type="Pfam" id="PF02911">
    <property type="entry name" value="Formyl_trans_C"/>
    <property type="match status" value="1"/>
</dbReference>
<dbReference type="InterPro" id="IPR002376">
    <property type="entry name" value="Formyl_transf_N"/>
</dbReference>
<reference evidence="11 12" key="1">
    <citation type="submission" date="2019-03" db="EMBL/GenBank/DDBJ databases">
        <title>Genomic Encyclopedia of Type Strains, Phase IV (KMG-IV): sequencing the most valuable type-strain genomes for metagenomic binning, comparative biology and taxonomic classification.</title>
        <authorList>
            <person name="Goeker M."/>
        </authorList>
    </citation>
    <scope>NUCLEOTIDE SEQUENCE [LARGE SCALE GENOMIC DNA]</scope>
    <source>
        <strain evidence="11 12">DSM 16998</strain>
    </source>
</reference>
<dbReference type="CDD" id="cd08646">
    <property type="entry name" value="FMT_core_Met-tRNA-FMT_N"/>
    <property type="match status" value="1"/>
</dbReference>
<comment type="catalytic activity">
    <reaction evidence="7 8">
        <text>L-methionyl-tRNA(fMet) + (6R)-10-formyltetrahydrofolate = N-formyl-L-methionyl-tRNA(fMet) + (6S)-5,6,7,8-tetrahydrofolate + H(+)</text>
        <dbReference type="Rhea" id="RHEA:24380"/>
        <dbReference type="Rhea" id="RHEA-COMP:9952"/>
        <dbReference type="Rhea" id="RHEA-COMP:9953"/>
        <dbReference type="ChEBI" id="CHEBI:15378"/>
        <dbReference type="ChEBI" id="CHEBI:57453"/>
        <dbReference type="ChEBI" id="CHEBI:78530"/>
        <dbReference type="ChEBI" id="CHEBI:78844"/>
        <dbReference type="ChEBI" id="CHEBI:195366"/>
        <dbReference type="EC" id="2.1.2.9"/>
    </reaction>
</comment>
<evidence type="ECO:0000256" key="6">
    <source>
        <dbReference type="ARBA" id="ARBA00022917"/>
    </source>
</evidence>
<evidence type="ECO:0000313" key="11">
    <source>
        <dbReference type="EMBL" id="TDP62241.1"/>
    </source>
</evidence>
<dbReference type="FunCoup" id="A0A4R6QHJ9">
    <property type="interactions" value="589"/>
</dbReference>
<accession>A0A4R6QHJ9</accession>
<evidence type="ECO:0000313" key="12">
    <source>
        <dbReference type="Proteomes" id="UP000295361"/>
    </source>
</evidence>
<dbReference type="EC" id="2.1.2.9" evidence="3 8"/>
<evidence type="ECO:0000259" key="10">
    <source>
        <dbReference type="Pfam" id="PF02911"/>
    </source>
</evidence>
<dbReference type="EMBL" id="SNXS01000008">
    <property type="protein sequence ID" value="TDP62241.1"/>
    <property type="molecule type" value="Genomic_DNA"/>
</dbReference>
<dbReference type="InterPro" id="IPR036477">
    <property type="entry name" value="Formyl_transf_N_sf"/>
</dbReference>
<dbReference type="SUPFAM" id="SSF53328">
    <property type="entry name" value="Formyltransferase"/>
    <property type="match status" value="1"/>
</dbReference>
<dbReference type="Gene3D" id="3.10.25.10">
    <property type="entry name" value="Formyl transferase, C-terminal domain"/>
    <property type="match status" value="1"/>
</dbReference>
<keyword evidence="12" id="KW-1185">Reference proteome</keyword>
<dbReference type="NCBIfam" id="TIGR00460">
    <property type="entry name" value="fmt"/>
    <property type="match status" value="1"/>
</dbReference>
<dbReference type="InterPro" id="IPR037022">
    <property type="entry name" value="Formyl_trans_C_sf"/>
</dbReference>
<dbReference type="InParanoid" id="A0A4R6QHJ9"/>
<dbReference type="InterPro" id="IPR005793">
    <property type="entry name" value="Formyl_trans_C"/>
</dbReference>
<dbReference type="Proteomes" id="UP000295361">
    <property type="component" value="Unassembled WGS sequence"/>
</dbReference>
<evidence type="ECO:0000256" key="3">
    <source>
        <dbReference type="ARBA" id="ARBA00012261"/>
    </source>
</evidence>
<dbReference type="Pfam" id="PF00551">
    <property type="entry name" value="Formyl_trans_N"/>
    <property type="match status" value="1"/>
</dbReference>
<dbReference type="PANTHER" id="PTHR11138:SF5">
    <property type="entry name" value="METHIONYL-TRNA FORMYLTRANSFERASE, MITOCHONDRIAL"/>
    <property type="match status" value="1"/>
</dbReference>
<sequence length="314" mass="33257">MRLIFAGTPEFAAVALARLHAAGFEIALALTQPDRPAGRGLKLLPSAVKQFALDHGIPVAQPRSLRLDGKYPDDAQAARQALLAAGAEVMIVAAYGLILPQWVLDTPPRGCLNIHGSLLPRWRGAAPIHRAIEAGDAETGITIMQMDAGLDTGAMLLKEAVAIRPDDSTSTLHDRLADLGGKLIVEALRAGELRPTPQPAEGVTYAHKIEKAEAAIDWALPARQIERRLRAFDPFPGASTVIDGEIVKVWRAELVDQAGPAGTVLAVDDTGPVVACGEQALRLTELQRPGGKRQPARAYLQAKPLAPGDILAGS</sequence>
<gene>
    <name evidence="8" type="primary">fmt</name>
    <name evidence="11" type="ORF">DES47_10853</name>
</gene>
<comment type="function">
    <text evidence="1 8">Attaches a formyl group to the free amino group of methionyl-tRNA(fMet). The formyl group appears to play a dual role in the initiator identity of N-formylmethionyl-tRNA by promoting its recognition by IF2 and preventing the misappropriation of this tRNA by the elongation apparatus.</text>
</comment>
<evidence type="ECO:0000256" key="8">
    <source>
        <dbReference type="HAMAP-Rule" id="MF_00182"/>
    </source>
</evidence>
<dbReference type="SUPFAM" id="SSF50486">
    <property type="entry name" value="FMT C-terminal domain-like"/>
    <property type="match status" value="1"/>
</dbReference>
<comment type="caution">
    <text evidence="11">The sequence shown here is derived from an EMBL/GenBank/DDBJ whole genome shotgun (WGS) entry which is preliminary data.</text>
</comment>
<dbReference type="PROSITE" id="PS00373">
    <property type="entry name" value="GART"/>
    <property type="match status" value="1"/>
</dbReference>
<dbReference type="InterPro" id="IPR011034">
    <property type="entry name" value="Formyl_transferase-like_C_sf"/>
</dbReference>
<dbReference type="InterPro" id="IPR001555">
    <property type="entry name" value="GART_AS"/>
</dbReference>